<reference evidence="7" key="2">
    <citation type="submission" date="2025-08" db="UniProtKB">
        <authorList>
            <consortium name="Ensembl"/>
        </authorList>
    </citation>
    <scope>IDENTIFICATION</scope>
</reference>
<dbReference type="OMA" id="MGNQHPA"/>
<feature type="domain" description="BAG" evidence="6">
    <location>
        <begin position="19"/>
        <end position="96"/>
    </location>
</feature>
<proteinExistence type="predicted"/>
<dbReference type="GO" id="GO:0016020">
    <property type="term" value="C:membrane"/>
    <property type="evidence" value="ECO:0007669"/>
    <property type="project" value="TreeGrafter"/>
</dbReference>
<dbReference type="PANTHER" id="PTHR12329">
    <property type="entry name" value="BCL2-ASSOCIATED ATHANOGENE"/>
    <property type="match status" value="1"/>
</dbReference>
<dbReference type="FunCoup" id="H3APB8">
    <property type="interactions" value="2323"/>
</dbReference>
<dbReference type="GO" id="GO:0050821">
    <property type="term" value="P:protein stabilization"/>
    <property type="evidence" value="ECO:0007669"/>
    <property type="project" value="TreeGrafter"/>
</dbReference>
<gene>
    <name evidence="7" type="primary">BAG5</name>
</gene>
<evidence type="ECO:0000256" key="2">
    <source>
        <dbReference type="ARBA" id="ARBA00023186"/>
    </source>
</evidence>
<dbReference type="Proteomes" id="UP000008672">
    <property type="component" value="Unassembled WGS sequence"/>
</dbReference>
<dbReference type="Gene3D" id="1.20.58.120">
    <property type="entry name" value="BAG domain"/>
    <property type="match status" value="5"/>
</dbReference>
<feature type="coiled-coil region" evidence="5">
    <location>
        <begin position="49"/>
        <end position="95"/>
    </location>
</feature>
<dbReference type="Bgee" id="ENSLACG00000010107">
    <property type="expression patterns" value="Expressed in muscle tissue and 3 other cell types or tissues"/>
</dbReference>
<evidence type="ECO:0000256" key="3">
    <source>
        <dbReference type="ARBA" id="ARBA00041186"/>
    </source>
</evidence>
<evidence type="ECO:0000256" key="5">
    <source>
        <dbReference type="SAM" id="Coils"/>
    </source>
</evidence>
<evidence type="ECO:0000313" key="7">
    <source>
        <dbReference type="Ensembl" id="ENSLACP00000011489.1"/>
    </source>
</evidence>
<dbReference type="GO" id="GO:0005634">
    <property type="term" value="C:nucleus"/>
    <property type="evidence" value="ECO:0007669"/>
    <property type="project" value="TreeGrafter"/>
</dbReference>
<dbReference type="InterPro" id="IPR036533">
    <property type="entry name" value="BAG_dom_sf"/>
</dbReference>
<keyword evidence="1" id="KW-0677">Repeat</keyword>
<dbReference type="GO" id="GO:0005829">
    <property type="term" value="C:cytosol"/>
    <property type="evidence" value="ECO:0007669"/>
    <property type="project" value="TreeGrafter"/>
</dbReference>
<protein>
    <recommendedName>
        <fullName evidence="3">BAG family molecular chaperone regulator 5</fullName>
    </recommendedName>
    <alternativeName>
        <fullName evidence="4">Bcl-2-associated athanogene 5</fullName>
    </alternativeName>
</protein>
<keyword evidence="2" id="KW-0143">Chaperone</keyword>
<evidence type="ECO:0000256" key="4">
    <source>
        <dbReference type="ARBA" id="ARBA00042866"/>
    </source>
</evidence>
<dbReference type="PROSITE" id="PS51035">
    <property type="entry name" value="BAG"/>
    <property type="match status" value="4"/>
</dbReference>
<feature type="domain" description="BAG" evidence="6">
    <location>
        <begin position="378"/>
        <end position="455"/>
    </location>
</feature>
<dbReference type="SUPFAM" id="SSF63491">
    <property type="entry name" value="BAG domain"/>
    <property type="match status" value="4"/>
</dbReference>
<evidence type="ECO:0000313" key="8">
    <source>
        <dbReference type="Proteomes" id="UP000008672"/>
    </source>
</evidence>
<dbReference type="SMART" id="SM00264">
    <property type="entry name" value="BAG"/>
    <property type="match status" value="4"/>
</dbReference>
<dbReference type="InterPro" id="IPR003103">
    <property type="entry name" value="BAG_domain"/>
</dbReference>
<dbReference type="GO" id="GO:0031397">
    <property type="term" value="P:negative regulation of protein ubiquitination"/>
    <property type="evidence" value="ECO:0007669"/>
    <property type="project" value="TreeGrafter"/>
</dbReference>
<dbReference type="STRING" id="7897.ENSLACP00000011489"/>
<dbReference type="GO" id="GO:0000774">
    <property type="term" value="F:adenyl-nucleotide exchange factor activity"/>
    <property type="evidence" value="ECO:0007669"/>
    <property type="project" value="TreeGrafter"/>
</dbReference>
<reference evidence="7" key="3">
    <citation type="submission" date="2025-09" db="UniProtKB">
        <authorList>
            <consortium name="Ensembl"/>
        </authorList>
    </citation>
    <scope>IDENTIFICATION</scope>
</reference>
<organism evidence="7 8">
    <name type="scientific">Latimeria chalumnae</name>
    <name type="common">Coelacanth</name>
    <dbReference type="NCBI Taxonomy" id="7897"/>
    <lineage>
        <taxon>Eukaryota</taxon>
        <taxon>Metazoa</taxon>
        <taxon>Chordata</taxon>
        <taxon>Craniata</taxon>
        <taxon>Vertebrata</taxon>
        <taxon>Euteleostomi</taxon>
        <taxon>Coelacanthiformes</taxon>
        <taxon>Coelacanthidae</taxon>
        <taxon>Latimeria</taxon>
    </lineage>
</organism>
<name>H3APB8_LATCH</name>
<dbReference type="InterPro" id="IPR039773">
    <property type="entry name" value="BAG_chaperone_regulator"/>
</dbReference>
<dbReference type="InParanoid" id="H3APB8"/>
<dbReference type="GO" id="GO:0051087">
    <property type="term" value="F:protein-folding chaperone binding"/>
    <property type="evidence" value="ECO:0007669"/>
    <property type="project" value="InterPro"/>
</dbReference>
<dbReference type="PANTHER" id="PTHR12329:SF2">
    <property type="entry name" value="BAG FAMILY MOLECULAR CHAPERONE REGULATOR 5"/>
    <property type="match status" value="1"/>
</dbReference>
<dbReference type="GO" id="GO:0090083">
    <property type="term" value="P:regulation of inclusion body assembly"/>
    <property type="evidence" value="ECO:0007669"/>
    <property type="project" value="TreeGrafter"/>
</dbReference>
<feature type="domain" description="BAG" evidence="6">
    <location>
        <begin position="319"/>
        <end position="360"/>
    </location>
</feature>
<dbReference type="EMBL" id="AFYH01140336">
    <property type="status" value="NOT_ANNOTATED_CDS"/>
    <property type="molecule type" value="Genomic_DNA"/>
</dbReference>
<dbReference type="HOGENOM" id="CLU_579940_0_0_1"/>
<feature type="domain" description="BAG" evidence="6">
    <location>
        <begin position="192"/>
        <end position="270"/>
    </location>
</feature>
<dbReference type="Pfam" id="PF02179">
    <property type="entry name" value="BAG"/>
    <property type="match status" value="4"/>
</dbReference>
<evidence type="ECO:0000256" key="1">
    <source>
        <dbReference type="ARBA" id="ARBA00022737"/>
    </source>
</evidence>
<dbReference type="Ensembl" id="ENSLACT00000011577.1">
    <property type="protein sequence ID" value="ENSLACP00000011489.1"/>
    <property type="gene ID" value="ENSLACG00000010107.1"/>
</dbReference>
<keyword evidence="5" id="KW-0175">Coiled coil</keyword>
<dbReference type="eggNOG" id="KOG4361">
    <property type="taxonomic scope" value="Eukaryota"/>
</dbReference>
<accession>H3APB8</accession>
<dbReference type="GeneTree" id="ENSGT00940000158888"/>
<evidence type="ECO:0000259" key="6">
    <source>
        <dbReference type="PROSITE" id="PS51035"/>
    </source>
</evidence>
<keyword evidence="8" id="KW-1185">Reference proteome</keyword>
<sequence>SSILVKNQKKMDMGNQHPSIVRIQEIQKEVRDIGQQVAFFSGVQADKDYRKLEKALTKQLLELDSVETEGKGDVLQARKRVAQEVEKLLKELEQNVNHPSRQEIENIFQKAKALVTHEITPLQGGGCISDEFADDFQDIILRLTQVKTGGKVHLRKARYRALTRVCAVQEIIESCMRKKLLALPLSSDAHPSVSKINTIMSEANKVRGDLIALLMGLDENKTCGHLSRILTALLIDLDALDVSGQTEIRNYRKEVVEEINSLLKHLDLEGEGDSTSGYDLAQNDSIQKIEKIHKTVANLKTEMLKVESTSPLHFNPKVELQGLLTQLDEVCTRKNPCIREARRRAVLEVQAVITYLDLKEALWQRESLGQQLADEHLSHKAIWDVLRSLSEIQKEVLSFDGNRADKNYMRLEELLTKQLLALDAVDPQGDERSKVGRKQAVKFAQNIISYLDMKTDEWEY</sequence>
<reference evidence="8" key="1">
    <citation type="submission" date="2011-08" db="EMBL/GenBank/DDBJ databases">
        <title>The draft genome of Latimeria chalumnae.</title>
        <authorList>
            <person name="Di Palma F."/>
            <person name="Alfoldi J."/>
            <person name="Johnson J."/>
            <person name="Berlin A."/>
            <person name="Gnerre S."/>
            <person name="Jaffe D."/>
            <person name="MacCallum I."/>
            <person name="Young S."/>
            <person name="Walker B.J."/>
            <person name="Lander E."/>
            <person name="Lindblad-Toh K."/>
        </authorList>
    </citation>
    <scope>NUCLEOTIDE SEQUENCE [LARGE SCALE GENOMIC DNA]</scope>
    <source>
        <strain evidence="8">Wild caught</strain>
    </source>
</reference>
<dbReference type="AlphaFoldDB" id="H3APB8"/>